<dbReference type="Proteomes" id="UP000799423">
    <property type="component" value="Unassembled WGS sequence"/>
</dbReference>
<reference evidence="1" key="1">
    <citation type="submission" date="2020-01" db="EMBL/GenBank/DDBJ databases">
        <authorList>
            <consortium name="DOE Joint Genome Institute"/>
            <person name="Haridas S."/>
            <person name="Albert R."/>
            <person name="Binder M."/>
            <person name="Bloem J."/>
            <person name="Labutti K."/>
            <person name="Salamov A."/>
            <person name="Andreopoulos B."/>
            <person name="Baker S.E."/>
            <person name="Barry K."/>
            <person name="Bills G."/>
            <person name="Bluhm B.H."/>
            <person name="Cannon C."/>
            <person name="Castanera R."/>
            <person name="Culley D.E."/>
            <person name="Daum C."/>
            <person name="Ezra D."/>
            <person name="Gonzalez J.B."/>
            <person name="Henrissat B."/>
            <person name="Kuo A."/>
            <person name="Liang C."/>
            <person name="Lipzen A."/>
            <person name="Lutzoni F."/>
            <person name="Magnuson J."/>
            <person name="Mondo S."/>
            <person name="Nolan M."/>
            <person name="Ohm R."/>
            <person name="Pangilinan J."/>
            <person name="Park H.-J."/>
            <person name="Ramirez L."/>
            <person name="Alfaro M."/>
            <person name="Sun H."/>
            <person name="Tritt A."/>
            <person name="Yoshinaga Y."/>
            <person name="Zwiers L.-H."/>
            <person name="Turgeon B.G."/>
            <person name="Goodwin S.B."/>
            <person name="Spatafora J.W."/>
            <person name="Crous P.W."/>
            <person name="Grigoriev I.V."/>
        </authorList>
    </citation>
    <scope>NUCLEOTIDE SEQUENCE</scope>
    <source>
        <strain evidence="1">IPT5</strain>
    </source>
</reference>
<evidence type="ECO:0000313" key="1">
    <source>
        <dbReference type="EMBL" id="KAF2855141.1"/>
    </source>
</evidence>
<protein>
    <submittedName>
        <fullName evidence="1">Uncharacterized protein</fullName>
    </submittedName>
</protein>
<sequence>MLTIQASRRWMAGQRGVSTRDMCIWLFPLSVLVEGGEAARRVTASCDHCPPPTALYVVPRKNGWVISEALRCCALQGMATGTSENISGRCQSDLLQPSRTGLTCGRARSTRGPNQWTVARPPVRLRLVGRATLSWANSRETGRLMMVKMVKMVMMMMGCGRC</sequence>
<gene>
    <name evidence="1" type="ORF">T440DRAFT_204907</name>
</gene>
<dbReference type="AlphaFoldDB" id="A0A6A7BI63"/>
<accession>A0A6A7BI63</accession>
<proteinExistence type="predicted"/>
<name>A0A6A7BI63_9PLEO</name>
<evidence type="ECO:0000313" key="2">
    <source>
        <dbReference type="Proteomes" id="UP000799423"/>
    </source>
</evidence>
<organism evidence="1 2">
    <name type="scientific">Plenodomus tracheiphilus IPT5</name>
    <dbReference type="NCBI Taxonomy" id="1408161"/>
    <lineage>
        <taxon>Eukaryota</taxon>
        <taxon>Fungi</taxon>
        <taxon>Dikarya</taxon>
        <taxon>Ascomycota</taxon>
        <taxon>Pezizomycotina</taxon>
        <taxon>Dothideomycetes</taxon>
        <taxon>Pleosporomycetidae</taxon>
        <taxon>Pleosporales</taxon>
        <taxon>Pleosporineae</taxon>
        <taxon>Leptosphaeriaceae</taxon>
        <taxon>Plenodomus</taxon>
    </lineage>
</organism>
<keyword evidence="2" id="KW-1185">Reference proteome</keyword>
<dbReference type="EMBL" id="MU006291">
    <property type="protein sequence ID" value="KAF2855141.1"/>
    <property type="molecule type" value="Genomic_DNA"/>
</dbReference>